<organism evidence="8">
    <name type="scientific">bioreactor metagenome</name>
    <dbReference type="NCBI Taxonomy" id="1076179"/>
    <lineage>
        <taxon>unclassified sequences</taxon>
        <taxon>metagenomes</taxon>
        <taxon>ecological metagenomes</taxon>
    </lineage>
</organism>
<keyword evidence="5 6" id="KW-0472">Membrane</keyword>
<accession>A0A645HLV5</accession>
<evidence type="ECO:0000256" key="3">
    <source>
        <dbReference type="ARBA" id="ARBA00022692"/>
    </source>
</evidence>
<dbReference type="AlphaFoldDB" id="A0A645HLV5"/>
<feature type="domain" description="EamA" evidence="7">
    <location>
        <begin position="6"/>
        <end position="111"/>
    </location>
</feature>
<dbReference type="SUPFAM" id="SSF103481">
    <property type="entry name" value="Multidrug resistance efflux transporter EmrE"/>
    <property type="match status" value="1"/>
</dbReference>
<evidence type="ECO:0000256" key="6">
    <source>
        <dbReference type="SAM" id="Phobius"/>
    </source>
</evidence>
<feature type="transmembrane region" description="Helical" evidence="6">
    <location>
        <begin position="70"/>
        <end position="88"/>
    </location>
</feature>
<evidence type="ECO:0000313" key="8">
    <source>
        <dbReference type="EMBL" id="MPN40008.1"/>
    </source>
</evidence>
<feature type="transmembrane region" description="Helical" evidence="6">
    <location>
        <begin position="34"/>
        <end position="58"/>
    </location>
</feature>
<evidence type="ECO:0000256" key="2">
    <source>
        <dbReference type="ARBA" id="ARBA00022475"/>
    </source>
</evidence>
<dbReference type="GO" id="GO:0005886">
    <property type="term" value="C:plasma membrane"/>
    <property type="evidence" value="ECO:0007669"/>
    <property type="project" value="UniProtKB-SubCell"/>
</dbReference>
<keyword evidence="2" id="KW-1003">Cell membrane</keyword>
<dbReference type="InterPro" id="IPR037185">
    <property type="entry name" value="EmrE-like"/>
</dbReference>
<evidence type="ECO:0000256" key="1">
    <source>
        <dbReference type="ARBA" id="ARBA00004651"/>
    </source>
</evidence>
<sequence>MGYIHICGTVMLLPFAFFPSPFVSVPLIQQLGQVSLQTIAVTIYLAAFCSVYGYYMWYTGVDKVGAVRTSVFNYFNPVFAVITGVVLLGETLTMYVLAGGVMVIGGVYLTNRRPEATANTKSV</sequence>
<feature type="transmembrane region" description="Helical" evidence="6">
    <location>
        <begin position="94"/>
        <end position="111"/>
    </location>
</feature>
<keyword evidence="4 6" id="KW-1133">Transmembrane helix</keyword>
<evidence type="ECO:0000259" key="7">
    <source>
        <dbReference type="Pfam" id="PF00892"/>
    </source>
</evidence>
<comment type="subcellular location">
    <subcellularLocation>
        <location evidence="1">Cell membrane</location>
        <topology evidence="1">Multi-pass membrane protein</topology>
    </subcellularLocation>
</comment>
<name>A0A645HLV5_9ZZZZ</name>
<comment type="caution">
    <text evidence="8">The sequence shown here is derived from an EMBL/GenBank/DDBJ whole genome shotgun (WGS) entry which is preliminary data.</text>
</comment>
<dbReference type="EMBL" id="VSSQ01096154">
    <property type="protein sequence ID" value="MPN40008.1"/>
    <property type="molecule type" value="Genomic_DNA"/>
</dbReference>
<proteinExistence type="predicted"/>
<gene>
    <name evidence="8" type="ORF">SDC9_187543</name>
</gene>
<protein>
    <recommendedName>
        <fullName evidence="7">EamA domain-containing protein</fullName>
    </recommendedName>
</protein>
<dbReference type="InterPro" id="IPR050638">
    <property type="entry name" value="AA-Vitamin_Transporters"/>
</dbReference>
<dbReference type="PANTHER" id="PTHR32322:SF18">
    <property type="entry name" value="S-ADENOSYLMETHIONINE_S-ADENOSYLHOMOCYSTEINE TRANSPORTER"/>
    <property type="match status" value="1"/>
</dbReference>
<dbReference type="Pfam" id="PF00892">
    <property type="entry name" value="EamA"/>
    <property type="match status" value="1"/>
</dbReference>
<evidence type="ECO:0000256" key="4">
    <source>
        <dbReference type="ARBA" id="ARBA00022989"/>
    </source>
</evidence>
<dbReference type="InterPro" id="IPR000620">
    <property type="entry name" value="EamA_dom"/>
</dbReference>
<dbReference type="PANTHER" id="PTHR32322">
    <property type="entry name" value="INNER MEMBRANE TRANSPORTER"/>
    <property type="match status" value="1"/>
</dbReference>
<evidence type="ECO:0000256" key="5">
    <source>
        <dbReference type="ARBA" id="ARBA00023136"/>
    </source>
</evidence>
<reference evidence="8" key="1">
    <citation type="submission" date="2019-08" db="EMBL/GenBank/DDBJ databases">
        <authorList>
            <person name="Kucharzyk K."/>
            <person name="Murdoch R.W."/>
            <person name="Higgins S."/>
            <person name="Loffler F."/>
        </authorList>
    </citation>
    <scope>NUCLEOTIDE SEQUENCE</scope>
</reference>
<keyword evidence="3 6" id="KW-0812">Transmembrane</keyword>